<comment type="caution">
    <text evidence="1">The sequence shown here is derived from an EMBL/GenBank/DDBJ whole genome shotgun (WGS) entry which is preliminary data.</text>
</comment>
<proteinExistence type="predicted"/>
<reference evidence="1 2" key="1">
    <citation type="journal article" date="2021" name="Sci. Rep.">
        <title>Chromosome anchoring in Senegalese sole (Solea senegalensis) reveals sex-associated markers and genome rearrangements in flatfish.</title>
        <authorList>
            <person name="Guerrero-Cozar I."/>
            <person name="Gomez-Garrido J."/>
            <person name="Berbel C."/>
            <person name="Martinez-Blanch J.F."/>
            <person name="Alioto T."/>
            <person name="Claros M.G."/>
            <person name="Gagnaire P.A."/>
            <person name="Manchado M."/>
        </authorList>
    </citation>
    <scope>NUCLEOTIDE SEQUENCE [LARGE SCALE GENOMIC DNA]</scope>
    <source>
        <strain evidence="1">Sse05_10M</strain>
    </source>
</reference>
<dbReference type="AlphaFoldDB" id="A0AAV6S6D1"/>
<name>A0AAV6S6D1_SOLSE</name>
<evidence type="ECO:0000313" key="1">
    <source>
        <dbReference type="EMBL" id="KAG7512383.1"/>
    </source>
</evidence>
<protein>
    <submittedName>
        <fullName evidence="1">Uncharacterized protein</fullName>
    </submittedName>
</protein>
<dbReference type="EMBL" id="JAGKHQ010000007">
    <property type="protein sequence ID" value="KAG7512383.1"/>
    <property type="molecule type" value="Genomic_DNA"/>
</dbReference>
<dbReference type="Proteomes" id="UP000693946">
    <property type="component" value="Linkage Group LG15"/>
</dbReference>
<sequence>MVGVCAAAWEEECQGRSFPAETLGRQKQHPELVCVCVRGHRVCAVSCEEISESPKGMTAETFDSCAPQVQRSCQVLDEPKCFSSNCEFSSICFNRRGPCTSLLGE</sequence>
<organism evidence="1 2">
    <name type="scientific">Solea senegalensis</name>
    <name type="common">Senegalese sole</name>
    <dbReference type="NCBI Taxonomy" id="28829"/>
    <lineage>
        <taxon>Eukaryota</taxon>
        <taxon>Metazoa</taxon>
        <taxon>Chordata</taxon>
        <taxon>Craniata</taxon>
        <taxon>Vertebrata</taxon>
        <taxon>Euteleostomi</taxon>
        <taxon>Actinopterygii</taxon>
        <taxon>Neopterygii</taxon>
        <taxon>Teleostei</taxon>
        <taxon>Neoteleostei</taxon>
        <taxon>Acanthomorphata</taxon>
        <taxon>Carangaria</taxon>
        <taxon>Pleuronectiformes</taxon>
        <taxon>Pleuronectoidei</taxon>
        <taxon>Soleidae</taxon>
        <taxon>Solea</taxon>
    </lineage>
</organism>
<accession>A0AAV6S6D1</accession>
<evidence type="ECO:0000313" key="2">
    <source>
        <dbReference type="Proteomes" id="UP000693946"/>
    </source>
</evidence>
<keyword evidence="2" id="KW-1185">Reference proteome</keyword>
<gene>
    <name evidence="1" type="ORF">JOB18_027895</name>
</gene>